<name>A0A8T2VKR8_CERRI</name>
<protein>
    <submittedName>
        <fullName evidence="1">Uncharacterized protein</fullName>
    </submittedName>
</protein>
<sequence length="182" mass="21117">MDAAGKSMRQRIRQLCSIEFDHSVMLKWAEQHRDSKNHITQCIYEEYRPAPGNPVVSFDWIQHTARVVMLHRRSEARDAFKAGLPKPVWLDIEEWESIQDEHQHTPDRYRQQRDAAATRLDTVGTSHLGSGGYDSMRYQFELVVGRPPMRTEESYGYRHGLTALLQDLEGHGAIVSWENILD</sequence>
<accession>A0A8T2VKR8</accession>
<proteinExistence type="predicted"/>
<evidence type="ECO:0000313" key="2">
    <source>
        <dbReference type="Proteomes" id="UP000825935"/>
    </source>
</evidence>
<dbReference type="AlphaFoldDB" id="A0A8T2VKR8"/>
<reference evidence="1" key="1">
    <citation type="submission" date="2021-08" db="EMBL/GenBank/DDBJ databases">
        <title>WGS assembly of Ceratopteris richardii.</title>
        <authorList>
            <person name="Marchant D.B."/>
            <person name="Chen G."/>
            <person name="Jenkins J."/>
            <person name="Shu S."/>
            <person name="Leebens-Mack J."/>
            <person name="Grimwood J."/>
            <person name="Schmutz J."/>
            <person name="Soltis P."/>
            <person name="Soltis D."/>
            <person name="Chen Z.-H."/>
        </authorList>
    </citation>
    <scope>NUCLEOTIDE SEQUENCE</scope>
    <source>
        <strain evidence="1">Whitten #5841</strain>
        <tissue evidence="1">Leaf</tissue>
    </source>
</reference>
<dbReference type="EMBL" id="CM035406">
    <property type="protein sequence ID" value="KAH7446165.1"/>
    <property type="molecule type" value="Genomic_DNA"/>
</dbReference>
<evidence type="ECO:0000313" key="1">
    <source>
        <dbReference type="EMBL" id="KAH7446165.1"/>
    </source>
</evidence>
<gene>
    <name evidence="1" type="ORF">KP509_01G042500</name>
</gene>
<dbReference type="Proteomes" id="UP000825935">
    <property type="component" value="Chromosome 1"/>
</dbReference>
<keyword evidence="2" id="KW-1185">Reference proteome</keyword>
<organism evidence="1 2">
    <name type="scientific">Ceratopteris richardii</name>
    <name type="common">Triangle waterfern</name>
    <dbReference type="NCBI Taxonomy" id="49495"/>
    <lineage>
        <taxon>Eukaryota</taxon>
        <taxon>Viridiplantae</taxon>
        <taxon>Streptophyta</taxon>
        <taxon>Embryophyta</taxon>
        <taxon>Tracheophyta</taxon>
        <taxon>Polypodiopsida</taxon>
        <taxon>Polypodiidae</taxon>
        <taxon>Polypodiales</taxon>
        <taxon>Pteridineae</taxon>
        <taxon>Pteridaceae</taxon>
        <taxon>Parkerioideae</taxon>
        <taxon>Ceratopteris</taxon>
    </lineage>
</organism>
<comment type="caution">
    <text evidence="1">The sequence shown here is derived from an EMBL/GenBank/DDBJ whole genome shotgun (WGS) entry which is preliminary data.</text>
</comment>
<dbReference type="OrthoDB" id="1987578at2759"/>